<evidence type="ECO:0000313" key="3">
    <source>
        <dbReference type="Proteomes" id="UP000009222"/>
    </source>
</evidence>
<proteinExistence type="predicted"/>
<dbReference type="EMBL" id="CP001841">
    <property type="protein sequence ID" value="AEF83202.1"/>
    <property type="molecule type" value="Genomic_DNA"/>
</dbReference>
<evidence type="ECO:0000313" key="2">
    <source>
        <dbReference type="EMBL" id="AEF83202.1"/>
    </source>
</evidence>
<evidence type="ECO:0000256" key="1">
    <source>
        <dbReference type="SAM" id="MobiDB-lite"/>
    </source>
</evidence>
<protein>
    <submittedName>
        <fullName evidence="2">Uncharacterized protein</fullName>
    </submittedName>
</protein>
<gene>
    <name evidence="2" type="ordered locus">TREAZ_0392</name>
</gene>
<accession>F5YCY0</accession>
<dbReference type="KEGG" id="taz:TREAZ_0392"/>
<reference evidence="3" key="1">
    <citation type="submission" date="2009-12" db="EMBL/GenBank/DDBJ databases">
        <title>Complete sequence of Treponema azotonutricium strain ZAS-9.</title>
        <authorList>
            <person name="Tetu S.G."/>
            <person name="Matson E."/>
            <person name="Ren Q."/>
            <person name="Seshadri R."/>
            <person name="Elbourne L."/>
            <person name="Hassan K.A."/>
            <person name="Durkin A."/>
            <person name="Radune D."/>
            <person name="Mohamoud Y."/>
            <person name="Shay R."/>
            <person name="Jin S."/>
            <person name="Zhang X."/>
            <person name="Lucey K."/>
            <person name="Ballor N.R."/>
            <person name="Ottesen E."/>
            <person name="Rosenthal R."/>
            <person name="Allen A."/>
            <person name="Leadbetter J.R."/>
            <person name="Paulsen I.T."/>
        </authorList>
    </citation>
    <scope>NUCLEOTIDE SEQUENCE [LARGE SCALE GENOMIC DNA]</scope>
    <source>
        <strain evidence="3">ATCC BAA-888 / DSM 13862 / ZAS-9</strain>
    </source>
</reference>
<reference evidence="2 3" key="2">
    <citation type="journal article" date="2011" name="ISME J.">
        <title>RNA-seq reveals cooperative metabolic interactions between two termite-gut spirochete species in co-culture.</title>
        <authorList>
            <person name="Rosenthal A.Z."/>
            <person name="Matson E.G."/>
            <person name="Eldar A."/>
            <person name="Leadbetter J.R."/>
        </authorList>
    </citation>
    <scope>NUCLEOTIDE SEQUENCE [LARGE SCALE GENOMIC DNA]</scope>
    <source>
        <strain evidence="3">ATCC BAA-888 / DSM 13862 / ZAS-9</strain>
    </source>
</reference>
<keyword evidence="3" id="KW-1185">Reference proteome</keyword>
<organism evidence="2 3">
    <name type="scientific">Leadbettera azotonutricia (strain ATCC BAA-888 / DSM 13862 / ZAS-9)</name>
    <name type="common">Treponema azotonutricium</name>
    <dbReference type="NCBI Taxonomy" id="545695"/>
    <lineage>
        <taxon>Bacteria</taxon>
        <taxon>Pseudomonadati</taxon>
        <taxon>Spirochaetota</taxon>
        <taxon>Spirochaetia</taxon>
        <taxon>Spirochaetales</taxon>
        <taxon>Breznakiellaceae</taxon>
        <taxon>Leadbettera</taxon>
    </lineage>
</organism>
<dbReference type="AlphaFoldDB" id="F5YCY0"/>
<name>F5YCY0_LEAAZ</name>
<dbReference type="HOGENOM" id="CLU_2977923_0_0_12"/>
<dbReference type="Proteomes" id="UP000009222">
    <property type="component" value="Chromosome"/>
</dbReference>
<sequence length="58" mass="6521">MGLLENEKLGGQSTPSLWRFRDGEAGSRLGSKKIPAWTPGFFYSLRRTTYGSELFLPL</sequence>
<feature type="region of interest" description="Disordered" evidence="1">
    <location>
        <begin position="1"/>
        <end position="20"/>
    </location>
</feature>
<dbReference type="InParanoid" id="F5YCY0"/>